<name>A0A397V0E8_9GLOM</name>
<sequence length="178" mass="19639">MNFGPYSLYPWNSTTPSALIGNMKYYILEPIDFGLIYIENEDIITVPSVRNTDSELYKELQIDDIISVSSNGAHLCCSGFSSHIRCGYVVALNGFTSDEEYYNDILVVNNLLSVQGDSGGPLFYYKNLTHVSLNGILTGALYNFDDNINAITGVITINSILNLFKTLEVVTVSLNPVS</sequence>
<gene>
    <name evidence="1" type="ORF">C2G38_2247604</name>
</gene>
<proteinExistence type="predicted"/>
<dbReference type="AlphaFoldDB" id="A0A397V0E8"/>
<protein>
    <recommendedName>
        <fullName evidence="3">Peptidase S1 domain-containing protein</fullName>
    </recommendedName>
</protein>
<dbReference type="Gene3D" id="2.40.10.10">
    <property type="entry name" value="Trypsin-like serine proteases"/>
    <property type="match status" value="1"/>
</dbReference>
<dbReference type="OrthoDB" id="2345133at2759"/>
<keyword evidence="2" id="KW-1185">Reference proteome</keyword>
<organism evidence="1 2">
    <name type="scientific">Gigaspora rosea</name>
    <dbReference type="NCBI Taxonomy" id="44941"/>
    <lineage>
        <taxon>Eukaryota</taxon>
        <taxon>Fungi</taxon>
        <taxon>Fungi incertae sedis</taxon>
        <taxon>Mucoromycota</taxon>
        <taxon>Glomeromycotina</taxon>
        <taxon>Glomeromycetes</taxon>
        <taxon>Diversisporales</taxon>
        <taxon>Gigasporaceae</taxon>
        <taxon>Gigaspora</taxon>
    </lineage>
</organism>
<dbReference type="InterPro" id="IPR043504">
    <property type="entry name" value="Peptidase_S1_PA_chymotrypsin"/>
</dbReference>
<evidence type="ECO:0008006" key="3">
    <source>
        <dbReference type="Google" id="ProtNLM"/>
    </source>
</evidence>
<reference evidence="1 2" key="1">
    <citation type="submission" date="2018-06" db="EMBL/GenBank/DDBJ databases">
        <title>Comparative genomics reveals the genomic features of Rhizophagus irregularis, R. cerebriforme, R. diaphanum and Gigaspora rosea, and their symbiotic lifestyle signature.</title>
        <authorList>
            <person name="Morin E."/>
            <person name="San Clemente H."/>
            <person name="Chen E.C.H."/>
            <person name="De La Providencia I."/>
            <person name="Hainaut M."/>
            <person name="Kuo A."/>
            <person name="Kohler A."/>
            <person name="Murat C."/>
            <person name="Tang N."/>
            <person name="Roy S."/>
            <person name="Loubradou J."/>
            <person name="Henrissat B."/>
            <person name="Grigoriev I.V."/>
            <person name="Corradi N."/>
            <person name="Roux C."/>
            <person name="Martin F.M."/>
        </authorList>
    </citation>
    <scope>NUCLEOTIDE SEQUENCE [LARGE SCALE GENOMIC DNA]</scope>
    <source>
        <strain evidence="1 2">DAOM 194757</strain>
    </source>
</reference>
<comment type="caution">
    <text evidence="1">The sequence shown here is derived from an EMBL/GenBank/DDBJ whole genome shotgun (WGS) entry which is preliminary data.</text>
</comment>
<dbReference type="Proteomes" id="UP000266673">
    <property type="component" value="Unassembled WGS sequence"/>
</dbReference>
<evidence type="ECO:0000313" key="2">
    <source>
        <dbReference type="Proteomes" id="UP000266673"/>
    </source>
</evidence>
<dbReference type="EMBL" id="QKWP01000742">
    <property type="protein sequence ID" value="RIB15462.1"/>
    <property type="molecule type" value="Genomic_DNA"/>
</dbReference>
<evidence type="ECO:0000313" key="1">
    <source>
        <dbReference type="EMBL" id="RIB15462.1"/>
    </source>
</evidence>
<dbReference type="InterPro" id="IPR009003">
    <property type="entry name" value="Peptidase_S1_PA"/>
</dbReference>
<accession>A0A397V0E8</accession>
<dbReference type="SUPFAM" id="SSF50494">
    <property type="entry name" value="Trypsin-like serine proteases"/>
    <property type="match status" value="1"/>
</dbReference>